<name>A0A8H7RSC5_9FUNG</name>
<evidence type="ECO:0000313" key="2">
    <source>
        <dbReference type="Proteomes" id="UP000646827"/>
    </source>
</evidence>
<sequence>MSMNNTNNLLLDVDNVQLIEVFQKALVILSKNYGEKSIEEDEWVEKEPHVFRLLDGDVEGSPEQLDTLESKVNRLNSLTRFTIASMIANISAISNDSTDPMDPDLAMSAELAALESRIAEELRVGRARIAEKYGRQVESLEPMKLPTLSKNTGLCTGYGAYLSEQFSDQDREDLKRDSKQMGNIIARKASGWNALTVEEKKVFKSKAKAFNEKEGKAAPFSLKTKARRFNLLSNCLTRNLYMLREECGVESICFVAPCNTQTSFDPPQSGFGSECGHRFFNMMKRGEVEFSPISFQCEFHFRMLQFDADDRLEQAVKDFYGCDIVGESMKWQDEKMYKNIVLQGWPEGVKRASPCYLTNAKKRKVEENLDEIRFVINPNKFNSNQSE</sequence>
<dbReference type="CDD" id="cd00084">
    <property type="entry name" value="HMG-box_SF"/>
    <property type="match status" value="1"/>
</dbReference>
<dbReference type="AlphaFoldDB" id="A0A8H7RSC5"/>
<evidence type="ECO:0000313" key="1">
    <source>
        <dbReference type="EMBL" id="KAG2216332.1"/>
    </source>
</evidence>
<proteinExistence type="predicted"/>
<comment type="caution">
    <text evidence="1">The sequence shown here is derived from an EMBL/GenBank/DDBJ whole genome shotgun (WGS) entry which is preliminary data.</text>
</comment>
<protein>
    <recommendedName>
        <fullName evidence="3">HMG box domain-containing protein</fullName>
    </recommendedName>
</protein>
<dbReference type="EMBL" id="JAEPRB010000420">
    <property type="protein sequence ID" value="KAG2216332.1"/>
    <property type="molecule type" value="Genomic_DNA"/>
</dbReference>
<accession>A0A8H7RSC5</accession>
<gene>
    <name evidence="1" type="ORF">INT45_014322</name>
</gene>
<evidence type="ECO:0008006" key="3">
    <source>
        <dbReference type="Google" id="ProtNLM"/>
    </source>
</evidence>
<reference evidence="1 2" key="1">
    <citation type="submission" date="2020-12" db="EMBL/GenBank/DDBJ databases">
        <title>Metabolic potential, ecology and presence of endohyphal bacteria is reflected in genomic diversity of Mucoromycotina.</title>
        <authorList>
            <person name="Muszewska A."/>
            <person name="Okrasinska A."/>
            <person name="Steczkiewicz K."/>
            <person name="Drgas O."/>
            <person name="Orlowska M."/>
            <person name="Perlinska-Lenart U."/>
            <person name="Aleksandrzak-Piekarczyk T."/>
            <person name="Szatraj K."/>
            <person name="Zielenkiewicz U."/>
            <person name="Pilsyk S."/>
            <person name="Malc E."/>
            <person name="Mieczkowski P."/>
            <person name="Kruszewska J.S."/>
            <person name="Biernat P."/>
            <person name="Pawlowska J."/>
        </authorList>
    </citation>
    <scope>NUCLEOTIDE SEQUENCE [LARGE SCALE GENOMIC DNA]</scope>
    <source>
        <strain evidence="1 2">CBS 142.35</strain>
    </source>
</reference>
<dbReference type="Proteomes" id="UP000646827">
    <property type="component" value="Unassembled WGS sequence"/>
</dbReference>
<organism evidence="1 2">
    <name type="scientific">Circinella minor</name>
    <dbReference type="NCBI Taxonomy" id="1195481"/>
    <lineage>
        <taxon>Eukaryota</taxon>
        <taxon>Fungi</taxon>
        <taxon>Fungi incertae sedis</taxon>
        <taxon>Mucoromycota</taxon>
        <taxon>Mucoromycotina</taxon>
        <taxon>Mucoromycetes</taxon>
        <taxon>Mucorales</taxon>
        <taxon>Lichtheimiaceae</taxon>
        <taxon>Circinella</taxon>
    </lineage>
</organism>
<keyword evidence="2" id="KW-1185">Reference proteome</keyword>
<dbReference type="OrthoDB" id="2269626at2759"/>